<evidence type="ECO:0000256" key="11">
    <source>
        <dbReference type="PIRSR" id="PIRSR607992-2"/>
    </source>
</evidence>
<evidence type="ECO:0000256" key="4">
    <source>
        <dbReference type="ARBA" id="ARBA00022692"/>
    </source>
</evidence>
<dbReference type="PANTHER" id="PTHR13337">
    <property type="entry name" value="SUCCINATE DEHYDROGENASE"/>
    <property type="match status" value="1"/>
</dbReference>
<proteinExistence type="inferred from homology"/>
<keyword evidence="9 12" id="KW-0472">Membrane</keyword>
<dbReference type="FunFam" id="1.20.1300.10:FF:000007">
    <property type="entry name" value="Succinate dehydrogenase [ubiquinone] cytochrome b small subunit"/>
    <property type="match status" value="1"/>
</dbReference>
<dbReference type="PANTHER" id="PTHR13337:SF2">
    <property type="entry name" value="SUCCINATE DEHYDROGENASE [UBIQUINONE] CYTOCHROME B SMALL SUBUNIT, MITOCHONDRIAL"/>
    <property type="match status" value="1"/>
</dbReference>
<evidence type="ECO:0000256" key="3">
    <source>
        <dbReference type="ARBA" id="ARBA00022448"/>
    </source>
</evidence>
<protein>
    <recommendedName>
        <fullName evidence="12">Succinate dehydrogenase [ubiquinone] cytochrome b small subunit</fullName>
    </recommendedName>
</protein>
<keyword evidence="8 12" id="KW-0496">Mitochondrion</keyword>
<comment type="subcellular location">
    <subcellularLocation>
        <location evidence="1 12">Mitochondrion inner membrane</location>
        <topology evidence="1 12">Multi-pass membrane protein</topology>
    </subcellularLocation>
</comment>
<dbReference type="GO" id="GO:0006121">
    <property type="term" value="P:mitochondrial electron transport, succinate to ubiquinone"/>
    <property type="evidence" value="ECO:0007669"/>
    <property type="project" value="TreeGrafter"/>
</dbReference>
<evidence type="ECO:0000256" key="9">
    <source>
        <dbReference type="ARBA" id="ARBA00023136"/>
    </source>
</evidence>
<dbReference type="Pfam" id="PF05328">
    <property type="entry name" value="CybS"/>
    <property type="match status" value="1"/>
</dbReference>
<evidence type="ECO:0000313" key="13">
    <source>
        <dbReference type="EMBL" id="CDZ96299.1"/>
    </source>
</evidence>
<keyword evidence="4" id="KW-0812">Transmembrane</keyword>
<evidence type="ECO:0000256" key="12">
    <source>
        <dbReference type="RuleBase" id="RU364031"/>
    </source>
</evidence>
<dbReference type="GO" id="GO:0005743">
    <property type="term" value="C:mitochondrial inner membrane"/>
    <property type="evidence" value="ECO:0007669"/>
    <property type="project" value="UniProtKB-SubCell"/>
</dbReference>
<dbReference type="GO" id="GO:0048039">
    <property type="term" value="F:ubiquinone binding"/>
    <property type="evidence" value="ECO:0007669"/>
    <property type="project" value="TreeGrafter"/>
</dbReference>
<dbReference type="AlphaFoldDB" id="A0A0F7SGB2"/>
<keyword evidence="11" id="KW-0408">Iron</keyword>
<name>A0A0F7SGB2_PHARH</name>
<comment type="similarity">
    <text evidence="2 12">Belongs to the CybS family.</text>
</comment>
<dbReference type="EMBL" id="LN483116">
    <property type="protein sequence ID" value="CDZ96299.1"/>
    <property type="molecule type" value="Genomic_DNA"/>
</dbReference>
<dbReference type="Gene3D" id="1.20.1300.10">
    <property type="entry name" value="Fumarate reductase/succinate dehydrogenase, transmembrane subunit"/>
    <property type="match status" value="1"/>
</dbReference>
<evidence type="ECO:0000256" key="10">
    <source>
        <dbReference type="PIRSR" id="PIRSR607992-1"/>
    </source>
</evidence>
<dbReference type="CDD" id="cd03496">
    <property type="entry name" value="SQR_TypeC_CybS"/>
    <property type="match status" value="1"/>
</dbReference>
<feature type="binding site" evidence="10">
    <location>
        <position position="127"/>
    </location>
    <ligand>
        <name>a ubiquinone</name>
        <dbReference type="ChEBI" id="CHEBI:16389"/>
        <note>ligand shared with IP/SDHB</note>
    </ligand>
</feature>
<keyword evidence="3" id="KW-0813">Transport</keyword>
<evidence type="ECO:0000256" key="6">
    <source>
        <dbReference type="ARBA" id="ARBA00022946"/>
    </source>
</evidence>
<sequence length="175" mass="18895">MQSMFTSIARPSTSRALLAASSRRAFHTGKPSAAAVVADKTAQIHEYVPGGPVLRGGVNDAHKFPEPHKSHGSYHWQFERLLSVALIPITISTFAVAPSAHPILDGVLGASLIIHSHIGFDSCLVDYLHERKFPRVGPAASWALRAATVGALFGVYEFNTNDVGLTELIRKTWNA</sequence>
<dbReference type="GO" id="GO:0098796">
    <property type="term" value="C:membrane protein complex"/>
    <property type="evidence" value="ECO:0007669"/>
    <property type="project" value="UniProtKB-ARBA"/>
</dbReference>
<evidence type="ECO:0000256" key="1">
    <source>
        <dbReference type="ARBA" id="ARBA00004448"/>
    </source>
</evidence>
<dbReference type="InterPro" id="IPR007992">
    <property type="entry name" value="CybS"/>
</dbReference>
<accession>A0A0F7SGB2</accession>
<dbReference type="InterPro" id="IPR034804">
    <property type="entry name" value="SQR/QFR_C/D"/>
</dbReference>
<evidence type="ECO:0000256" key="5">
    <source>
        <dbReference type="ARBA" id="ARBA00022792"/>
    </source>
</evidence>
<organism evidence="13">
    <name type="scientific">Phaffia rhodozyma</name>
    <name type="common">Yeast</name>
    <name type="synonym">Xanthophyllomyces dendrorhous</name>
    <dbReference type="NCBI Taxonomy" id="264483"/>
    <lineage>
        <taxon>Eukaryota</taxon>
        <taxon>Fungi</taxon>
        <taxon>Dikarya</taxon>
        <taxon>Basidiomycota</taxon>
        <taxon>Agaricomycotina</taxon>
        <taxon>Tremellomycetes</taxon>
        <taxon>Cystofilobasidiales</taxon>
        <taxon>Mrakiaceae</taxon>
        <taxon>Phaffia</taxon>
    </lineage>
</organism>
<reference evidence="13" key="1">
    <citation type="submission" date="2014-08" db="EMBL/GenBank/DDBJ databases">
        <authorList>
            <person name="Sharma Rahul"/>
            <person name="Thines Marco"/>
        </authorList>
    </citation>
    <scope>NUCLEOTIDE SEQUENCE</scope>
</reference>
<feature type="binding site" description="axial binding residue" evidence="11">
    <location>
        <position position="115"/>
    </location>
    <ligand>
        <name>heme b</name>
        <dbReference type="ChEBI" id="CHEBI:60344"/>
        <note>ligand shared with SDHC</note>
    </ligand>
    <ligandPart>
        <name>Fe</name>
        <dbReference type="ChEBI" id="CHEBI:18248"/>
    </ligandPart>
</feature>
<evidence type="ECO:0000256" key="2">
    <source>
        <dbReference type="ARBA" id="ARBA00007294"/>
    </source>
</evidence>
<dbReference type="GO" id="GO:0020037">
    <property type="term" value="F:heme binding"/>
    <property type="evidence" value="ECO:0007669"/>
    <property type="project" value="TreeGrafter"/>
</dbReference>
<keyword evidence="5 12" id="KW-0999">Mitochondrion inner membrane</keyword>
<dbReference type="GO" id="GO:0046872">
    <property type="term" value="F:metal ion binding"/>
    <property type="evidence" value="ECO:0007669"/>
    <property type="project" value="UniProtKB-KW"/>
</dbReference>
<keyword evidence="7" id="KW-1133">Transmembrane helix</keyword>
<keyword evidence="6 12" id="KW-0809">Transit peptide</keyword>
<dbReference type="GO" id="GO:0006099">
    <property type="term" value="P:tricarboxylic acid cycle"/>
    <property type="evidence" value="ECO:0007669"/>
    <property type="project" value="TreeGrafter"/>
</dbReference>
<evidence type="ECO:0000256" key="8">
    <source>
        <dbReference type="ARBA" id="ARBA00023128"/>
    </source>
</evidence>
<keyword evidence="11" id="KW-0479">Metal-binding</keyword>
<evidence type="ECO:0000256" key="7">
    <source>
        <dbReference type="ARBA" id="ARBA00022989"/>
    </source>
</evidence>